<evidence type="ECO:0000256" key="1">
    <source>
        <dbReference type="SAM" id="SignalP"/>
    </source>
</evidence>
<accession>A0A1U7GW88</accession>
<dbReference type="EMBL" id="MRCA01000011">
    <property type="protein sequence ID" value="OKH12394.1"/>
    <property type="molecule type" value="Genomic_DNA"/>
</dbReference>
<dbReference type="AlphaFoldDB" id="A0A1U7GW88"/>
<comment type="caution">
    <text evidence="2">The sequence shown here is derived from an EMBL/GenBank/DDBJ whole genome shotgun (WGS) entry which is preliminary data.</text>
</comment>
<evidence type="ECO:0008006" key="4">
    <source>
        <dbReference type="Google" id="ProtNLM"/>
    </source>
</evidence>
<reference evidence="2 3" key="1">
    <citation type="submission" date="2016-11" db="EMBL/GenBank/DDBJ databases">
        <title>Draft Genome Sequences of Nine Cyanobacterial Strains from Diverse Habitats.</title>
        <authorList>
            <person name="Zhu T."/>
            <person name="Hou S."/>
            <person name="Lu X."/>
            <person name="Hess W.R."/>
        </authorList>
    </citation>
    <scope>NUCLEOTIDE SEQUENCE [LARGE SCALE GENOMIC DNA]</scope>
    <source>
        <strain evidence="2 3">NIES-592</strain>
    </source>
</reference>
<dbReference type="OrthoDB" id="9788332at2"/>
<keyword evidence="1" id="KW-0732">Signal</keyword>
<evidence type="ECO:0000313" key="3">
    <source>
        <dbReference type="Proteomes" id="UP000186391"/>
    </source>
</evidence>
<feature type="signal peptide" evidence="1">
    <location>
        <begin position="1"/>
        <end position="19"/>
    </location>
</feature>
<evidence type="ECO:0000313" key="2">
    <source>
        <dbReference type="EMBL" id="OKH12394.1"/>
    </source>
</evidence>
<dbReference type="InterPro" id="IPR018673">
    <property type="entry name" value="DUF2141"/>
</dbReference>
<keyword evidence="3" id="KW-1185">Reference proteome</keyword>
<proteinExistence type="predicted"/>
<gene>
    <name evidence="2" type="ORF">NIES592_17950</name>
</gene>
<organism evidence="2 3">
    <name type="scientific">Fischerella major NIES-592</name>
    <dbReference type="NCBI Taxonomy" id="210994"/>
    <lineage>
        <taxon>Bacteria</taxon>
        <taxon>Bacillati</taxon>
        <taxon>Cyanobacteriota</taxon>
        <taxon>Cyanophyceae</taxon>
        <taxon>Nostocales</taxon>
        <taxon>Hapalosiphonaceae</taxon>
        <taxon>Fischerella</taxon>
    </lineage>
</organism>
<protein>
    <recommendedName>
        <fullName evidence="4">DUF2141 domain-containing protein</fullName>
    </recommendedName>
</protein>
<dbReference type="Pfam" id="PF09912">
    <property type="entry name" value="DUF2141"/>
    <property type="match status" value="1"/>
</dbReference>
<dbReference type="RefSeq" id="WP_062250186.1">
    <property type="nucleotide sequence ID" value="NZ_MRCA01000011.1"/>
</dbReference>
<sequence>MIKRITLFYLFLLSNFVILDLATANSNANSNIKLTVVVYGIRHQKGQICLRIHNDEQGFPFTDTSEVQSGCVQIQGNSIKKDFYGLKPGTYAVAVVDDQDGDYKLNRNFLGVPQEGFGVSNNPTISIKTGVPKFQDASFSLKKNKTIHIAIKYSLDP</sequence>
<feature type="chain" id="PRO_5010561946" description="DUF2141 domain-containing protein" evidence="1">
    <location>
        <begin position="20"/>
        <end position="157"/>
    </location>
</feature>
<name>A0A1U7GW88_9CYAN</name>
<dbReference type="Proteomes" id="UP000186391">
    <property type="component" value="Unassembled WGS sequence"/>
</dbReference>